<organism evidence="2 3">
    <name type="scientific">Prauserella oleivorans</name>
    <dbReference type="NCBI Taxonomy" id="1478153"/>
    <lineage>
        <taxon>Bacteria</taxon>
        <taxon>Bacillati</taxon>
        <taxon>Actinomycetota</taxon>
        <taxon>Actinomycetes</taxon>
        <taxon>Pseudonocardiales</taxon>
        <taxon>Pseudonocardiaceae</taxon>
        <taxon>Prauserella</taxon>
    </lineage>
</organism>
<dbReference type="RefSeq" id="WP_377394756.1">
    <property type="nucleotide sequence ID" value="NZ_JBHSAN010000054.1"/>
</dbReference>
<name>A0ABW5WJ43_9PSEU</name>
<feature type="transmembrane region" description="Helical" evidence="1">
    <location>
        <begin position="78"/>
        <end position="99"/>
    </location>
</feature>
<keyword evidence="3" id="KW-1185">Reference proteome</keyword>
<feature type="transmembrane region" description="Helical" evidence="1">
    <location>
        <begin position="24"/>
        <end position="46"/>
    </location>
</feature>
<dbReference type="EMBL" id="JBHUOF010000049">
    <property type="protein sequence ID" value="MFD2803189.1"/>
    <property type="molecule type" value="Genomic_DNA"/>
</dbReference>
<feature type="transmembrane region" description="Helical" evidence="1">
    <location>
        <begin position="106"/>
        <end position="125"/>
    </location>
</feature>
<accession>A0ABW5WJ43</accession>
<reference evidence="3" key="1">
    <citation type="journal article" date="2019" name="Int. J. Syst. Evol. Microbiol.">
        <title>The Global Catalogue of Microorganisms (GCM) 10K type strain sequencing project: providing services to taxonomists for standard genome sequencing and annotation.</title>
        <authorList>
            <consortium name="The Broad Institute Genomics Platform"/>
            <consortium name="The Broad Institute Genome Sequencing Center for Infectious Disease"/>
            <person name="Wu L."/>
            <person name="Ma J."/>
        </authorList>
    </citation>
    <scope>NUCLEOTIDE SEQUENCE [LARGE SCALE GENOMIC DNA]</scope>
    <source>
        <strain evidence="3">IBRC-M 10906</strain>
    </source>
</reference>
<feature type="transmembrane region" description="Helical" evidence="1">
    <location>
        <begin position="53"/>
        <end position="72"/>
    </location>
</feature>
<evidence type="ECO:0000313" key="2">
    <source>
        <dbReference type="EMBL" id="MFD2803189.1"/>
    </source>
</evidence>
<comment type="caution">
    <text evidence="2">The sequence shown here is derived from an EMBL/GenBank/DDBJ whole genome shotgun (WGS) entry which is preliminary data.</text>
</comment>
<protein>
    <recommendedName>
        <fullName evidence="4">FUSC family protein</fullName>
    </recommendedName>
</protein>
<gene>
    <name evidence="2" type="ORF">ACFS2C_27745</name>
</gene>
<sequence>MTGQLHANRGLTALTPSPTAVPLWVSRGVAVAVSVPTFLVLLLGGGVRADNPFLVPDLVLCAGLLVGAVVPGRVAVPLLRIMFGFAAGVITTAVFDYVARGELQDGIATVVAAVACVVMTVLLAVDGGRSTRPDTA</sequence>
<keyword evidence="1" id="KW-0812">Transmembrane</keyword>
<keyword evidence="1" id="KW-0472">Membrane</keyword>
<evidence type="ECO:0008006" key="4">
    <source>
        <dbReference type="Google" id="ProtNLM"/>
    </source>
</evidence>
<keyword evidence="1" id="KW-1133">Transmembrane helix</keyword>
<proteinExistence type="predicted"/>
<evidence type="ECO:0000313" key="3">
    <source>
        <dbReference type="Proteomes" id="UP001597478"/>
    </source>
</evidence>
<dbReference type="Proteomes" id="UP001597478">
    <property type="component" value="Unassembled WGS sequence"/>
</dbReference>
<evidence type="ECO:0000256" key="1">
    <source>
        <dbReference type="SAM" id="Phobius"/>
    </source>
</evidence>